<evidence type="ECO:0000256" key="1">
    <source>
        <dbReference type="SAM" id="MobiDB-lite"/>
    </source>
</evidence>
<keyword evidence="3" id="KW-1185">Reference proteome</keyword>
<dbReference type="OrthoDB" id="206507at2157"/>
<dbReference type="PROSITE" id="PS51257">
    <property type="entry name" value="PROKAR_LIPOPROTEIN"/>
    <property type="match status" value="1"/>
</dbReference>
<organism evidence="2 3">
    <name type="scientific">Halostagnicola kamekurae</name>
    <dbReference type="NCBI Taxonomy" id="619731"/>
    <lineage>
        <taxon>Archaea</taxon>
        <taxon>Methanobacteriati</taxon>
        <taxon>Methanobacteriota</taxon>
        <taxon>Stenosarchaea group</taxon>
        <taxon>Halobacteria</taxon>
        <taxon>Halobacteriales</taxon>
        <taxon>Natrialbaceae</taxon>
        <taxon>Halostagnicola</taxon>
    </lineage>
</organism>
<accession>A0A1I6U6E6</accession>
<name>A0A1I6U6E6_9EURY</name>
<dbReference type="Proteomes" id="UP000199199">
    <property type="component" value="Unassembled WGS sequence"/>
</dbReference>
<feature type="compositionally biased region" description="Polar residues" evidence="1">
    <location>
        <begin position="43"/>
        <end position="55"/>
    </location>
</feature>
<dbReference type="EMBL" id="FOZS01000004">
    <property type="protein sequence ID" value="SFS97016.1"/>
    <property type="molecule type" value="Genomic_DNA"/>
</dbReference>
<dbReference type="AlphaFoldDB" id="A0A1I6U6E6"/>
<reference evidence="3" key="1">
    <citation type="submission" date="2016-10" db="EMBL/GenBank/DDBJ databases">
        <authorList>
            <person name="Varghese N."/>
            <person name="Submissions S."/>
        </authorList>
    </citation>
    <scope>NUCLEOTIDE SEQUENCE [LARGE SCALE GENOMIC DNA]</scope>
    <source>
        <strain evidence="3">DSM 22427</strain>
    </source>
</reference>
<dbReference type="RefSeq" id="WP_092906625.1">
    <property type="nucleotide sequence ID" value="NZ_FOZS01000004.1"/>
</dbReference>
<sequence length="389" mass="41536">MDRRTFIAGTTTAVALTAGCLASGEKGSDDNPSNESDDDGADDSSTPLSADTQSYAAVGGDSVSGSPLEHEVAVIGGDLRSPDAPLRVEVTVTNTSDDTLTYGERRSTLFWGSRSENGFTLLPELDSGTTSSIREFDTEAEYWVATGPFVTTDDYQVGSLEPGESHSETLSVVVSHREDPPADPPGEISFSTKFRAPSGVGSAAESESVSSKWGFTLSRDAETGSYVADGDAAGREVPLQYSVDAVQADMRSPEGPLRVEVSLTNVGDAVVHYGERRTALFWGARSEEFVLYPDREVPADRYERDPDTGLWVATEGFGMTMDYQTESLEPGATRSETLLVLVQPDKGSVGENLPSELSFETTVTVTQIGGESVDDRSTNWRFSLQAGAE</sequence>
<feature type="region of interest" description="Disordered" evidence="1">
    <location>
        <begin position="22"/>
        <end position="70"/>
    </location>
</feature>
<evidence type="ECO:0000313" key="2">
    <source>
        <dbReference type="EMBL" id="SFS97016.1"/>
    </source>
</evidence>
<evidence type="ECO:0000313" key="3">
    <source>
        <dbReference type="Proteomes" id="UP000199199"/>
    </source>
</evidence>
<gene>
    <name evidence="2" type="ORF">SAMN04488556_3591</name>
</gene>
<proteinExistence type="predicted"/>
<protein>
    <submittedName>
        <fullName evidence="2">Uncharacterized protein</fullName>
    </submittedName>
</protein>